<dbReference type="EMBL" id="CAJVPZ010072873">
    <property type="protein sequence ID" value="CAG8801816.1"/>
    <property type="molecule type" value="Genomic_DNA"/>
</dbReference>
<dbReference type="AlphaFoldDB" id="A0A9N9P446"/>
<comment type="caution">
    <text evidence="2">The sequence shown here is derived from an EMBL/GenBank/DDBJ whole genome shotgun (WGS) entry which is preliminary data.</text>
</comment>
<name>A0A9N9P446_9GLOM</name>
<organism evidence="2 3">
    <name type="scientific">Racocetra fulgida</name>
    <dbReference type="NCBI Taxonomy" id="60492"/>
    <lineage>
        <taxon>Eukaryota</taxon>
        <taxon>Fungi</taxon>
        <taxon>Fungi incertae sedis</taxon>
        <taxon>Mucoromycota</taxon>
        <taxon>Glomeromycotina</taxon>
        <taxon>Glomeromycetes</taxon>
        <taxon>Diversisporales</taxon>
        <taxon>Gigasporaceae</taxon>
        <taxon>Racocetra</taxon>
    </lineage>
</organism>
<evidence type="ECO:0000259" key="1">
    <source>
        <dbReference type="Pfam" id="PF22693"/>
    </source>
</evidence>
<sequence>HGKFSISPWLTIFLGKSKEESPEMFKKQSTKYSYTELKKAELTIPKSCITLTDEFKNDVIKALSKGTTSDKIVELRNISKKYGHFYAFQITFGDSENISNRSTLQVNANKMVDLSISQDTNNNVKHSASSEKGFLRIRGGCESTYGKIKTDIEPWLNSLNDFQTWKIIKYDDICPIFKLLDDELREKVLIALGQRILA</sequence>
<dbReference type="Pfam" id="PF22693">
    <property type="entry name" value="MACPF_1"/>
    <property type="match status" value="1"/>
</dbReference>
<reference evidence="2" key="1">
    <citation type="submission" date="2021-06" db="EMBL/GenBank/DDBJ databases">
        <authorList>
            <person name="Kallberg Y."/>
            <person name="Tangrot J."/>
            <person name="Rosling A."/>
        </authorList>
    </citation>
    <scope>NUCLEOTIDE SEQUENCE</scope>
    <source>
        <strain evidence="2">IN212</strain>
    </source>
</reference>
<feature type="non-terminal residue" evidence="2">
    <location>
        <position position="1"/>
    </location>
</feature>
<gene>
    <name evidence="2" type="ORF">RFULGI_LOCUS17815</name>
</gene>
<dbReference type="OrthoDB" id="2424159at2759"/>
<keyword evidence="3" id="KW-1185">Reference proteome</keyword>
<feature type="domain" description="MACPF-like" evidence="1">
    <location>
        <begin position="7"/>
        <end position="188"/>
    </location>
</feature>
<feature type="non-terminal residue" evidence="2">
    <location>
        <position position="198"/>
    </location>
</feature>
<evidence type="ECO:0000313" key="2">
    <source>
        <dbReference type="EMBL" id="CAG8801816.1"/>
    </source>
</evidence>
<accession>A0A9N9P446</accession>
<dbReference type="Proteomes" id="UP000789396">
    <property type="component" value="Unassembled WGS sequence"/>
</dbReference>
<protein>
    <submittedName>
        <fullName evidence="2">5469_t:CDS:1</fullName>
    </submittedName>
</protein>
<evidence type="ECO:0000313" key="3">
    <source>
        <dbReference type="Proteomes" id="UP000789396"/>
    </source>
</evidence>
<proteinExistence type="predicted"/>
<dbReference type="InterPro" id="IPR054586">
    <property type="entry name" value="MACPF_1_fungal"/>
</dbReference>